<evidence type="ECO:0000313" key="10">
    <source>
        <dbReference type="EMBL" id="PJF42694.1"/>
    </source>
</evidence>
<evidence type="ECO:0000256" key="4">
    <source>
        <dbReference type="ARBA" id="ARBA00022729"/>
    </source>
</evidence>
<dbReference type="GO" id="GO:0046872">
    <property type="term" value="F:metal ion binding"/>
    <property type="evidence" value="ECO:0007669"/>
    <property type="project" value="UniProtKB-KW"/>
</dbReference>
<dbReference type="Gene3D" id="3.40.630.10">
    <property type="entry name" value="Zn peptidases"/>
    <property type="match status" value="1"/>
</dbReference>
<gene>
    <name evidence="9" type="ORF">CUN49_15285</name>
    <name evidence="10" type="ORF">CUN50_03260</name>
</gene>
<dbReference type="InterPro" id="IPR045175">
    <property type="entry name" value="M28_fam"/>
</dbReference>
<feature type="domain" description="Peptidase M28" evidence="8">
    <location>
        <begin position="139"/>
        <end position="354"/>
    </location>
</feature>
<feature type="signal peptide" evidence="7">
    <location>
        <begin position="1"/>
        <end position="21"/>
    </location>
</feature>
<keyword evidence="6" id="KW-0862">Zinc</keyword>
<evidence type="ECO:0000256" key="3">
    <source>
        <dbReference type="ARBA" id="ARBA00022723"/>
    </source>
</evidence>
<dbReference type="EMBL" id="PGTM01000357">
    <property type="protein sequence ID" value="PJF34516.1"/>
    <property type="molecule type" value="Genomic_DNA"/>
</dbReference>
<proteinExistence type="predicted"/>
<dbReference type="Proteomes" id="UP000229681">
    <property type="component" value="Unassembled WGS sequence"/>
</dbReference>
<dbReference type="PANTHER" id="PTHR12147">
    <property type="entry name" value="METALLOPEPTIDASE M28 FAMILY MEMBER"/>
    <property type="match status" value="1"/>
</dbReference>
<evidence type="ECO:0000313" key="12">
    <source>
        <dbReference type="Proteomes" id="UP000229681"/>
    </source>
</evidence>
<organism evidence="10 11">
    <name type="scientific">Candidatus Thermofonsia Clade 1 bacterium</name>
    <dbReference type="NCBI Taxonomy" id="2364210"/>
    <lineage>
        <taxon>Bacteria</taxon>
        <taxon>Bacillati</taxon>
        <taxon>Chloroflexota</taxon>
        <taxon>Candidatus Thermofontia</taxon>
        <taxon>Candidatus Thermofonsia Clade 1</taxon>
    </lineage>
</organism>
<dbReference type="PROSITE" id="PS51257">
    <property type="entry name" value="PROKAR_LIPOPROTEIN"/>
    <property type="match status" value="1"/>
</dbReference>
<keyword evidence="5" id="KW-0378">Hydrolase</keyword>
<name>A0A2M8PYT2_9CHLR</name>
<keyword evidence="1" id="KW-0031">Aminopeptidase</keyword>
<evidence type="ECO:0000256" key="7">
    <source>
        <dbReference type="SAM" id="SignalP"/>
    </source>
</evidence>
<accession>A0A2M8PAF7</accession>
<comment type="caution">
    <text evidence="10">The sequence shown here is derived from an EMBL/GenBank/DDBJ whole genome shotgun (WGS) entry which is preliminary data.</text>
</comment>
<reference evidence="11 12" key="1">
    <citation type="submission" date="2017-11" db="EMBL/GenBank/DDBJ databases">
        <title>Evolution of Phototrophy in the Chloroflexi Phylum Driven by Horizontal Gene Transfer.</title>
        <authorList>
            <person name="Ward L.M."/>
            <person name="Hemp J."/>
            <person name="Shih P.M."/>
            <person name="Mcglynn S.E."/>
            <person name="Fischer W."/>
        </authorList>
    </citation>
    <scope>NUCLEOTIDE SEQUENCE [LARGE SCALE GENOMIC DNA]</scope>
    <source>
        <strain evidence="10">CP1_1M</strain>
        <strain evidence="9">JP3_13</strain>
    </source>
</reference>
<dbReference type="GO" id="GO:0004177">
    <property type="term" value="F:aminopeptidase activity"/>
    <property type="evidence" value="ECO:0007669"/>
    <property type="project" value="UniProtKB-KW"/>
</dbReference>
<dbReference type="Pfam" id="PF04389">
    <property type="entry name" value="Peptidase_M28"/>
    <property type="match status" value="1"/>
</dbReference>
<dbReference type="AlphaFoldDB" id="A0A2M8PYT2"/>
<feature type="chain" id="PRO_5014562337" description="Peptidase M28 domain-containing protein" evidence="7">
    <location>
        <begin position="22"/>
        <end position="451"/>
    </location>
</feature>
<dbReference type="InterPro" id="IPR007484">
    <property type="entry name" value="Peptidase_M28"/>
</dbReference>
<evidence type="ECO:0000313" key="9">
    <source>
        <dbReference type="EMBL" id="PJF34516.1"/>
    </source>
</evidence>
<keyword evidence="2" id="KW-0645">Protease</keyword>
<keyword evidence="4 7" id="KW-0732">Signal</keyword>
<accession>A0A2M8PYT2</accession>
<evidence type="ECO:0000256" key="6">
    <source>
        <dbReference type="ARBA" id="ARBA00022833"/>
    </source>
</evidence>
<dbReference type="PANTHER" id="PTHR12147:SF56">
    <property type="entry name" value="AMINOPEPTIDASE YDR415C-RELATED"/>
    <property type="match status" value="1"/>
</dbReference>
<sequence length="451" mass="49083">MRRVLSALCAALSLLACALFAPNEPTLLSLQLPTATPTLPHTPTAPAVSYQVPRDPSVQALRAEVQSDRLMHTLSHLVSFRTRHVLSRVDRADRGIGAARDWLFGAFERVRTAHPHKAIQVWTQPFVFSWQGRAIKAENVVAVLQGDMAGAGIYVIGAHYDSIGTPPTDGDADAPGANDNGSGVAALLEILHIMAGQPHRATLIFVAFAAEETGRQGSQAFVEQYLRAHVPPSALRGMLNLDMLGSMRDANGRVDPRTLRLFSAPPNDSPSRQLARQAALAISTYTDEVLPVLQSSEDRIGRWGDQMSFSEAGYAAVRFTQGLEDHRRHHNAHDTLDGIDLGYLMRTTRAALTAVAALSGGLPPPDQDSIALRRLHSGYQLTWAAVPEAHAYLIALRHRASLAYDAVLQVSQTALAWDQFMRYETLAIAAVDANGRFGGFSPELHVRELLR</sequence>
<dbReference type="SUPFAM" id="SSF53187">
    <property type="entry name" value="Zn-dependent exopeptidases"/>
    <property type="match status" value="1"/>
</dbReference>
<dbReference type="EMBL" id="PGTL01000011">
    <property type="protein sequence ID" value="PJF42694.1"/>
    <property type="molecule type" value="Genomic_DNA"/>
</dbReference>
<dbReference type="Proteomes" id="UP000228947">
    <property type="component" value="Unassembled WGS sequence"/>
</dbReference>
<keyword evidence="3" id="KW-0479">Metal-binding</keyword>
<evidence type="ECO:0000256" key="5">
    <source>
        <dbReference type="ARBA" id="ARBA00022801"/>
    </source>
</evidence>
<evidence type="ECO:0000313" key="11">
    <source>
        <dbReference type="Proteomes" id="UP000228947"/>
    </source>
</evidence>
<evidence type="ECO:0000259" key="8">
    <source>
        <dbReference type="Pfam" id="PF04389"/>
    </source>
</evidence>
<protein>
    <recommendedName>
        <fullName evidence="8">Peptidase M28 domain-containing protein</fullName>
    </recommendedName>
</protein>
<dbReference type="GO" id="GO:0006508">
    <property type="term" value="P:proteolysis"/>
    <property type="evidence" value="ECO:0007669"/>
    <property type="project" value="UniProtKB-KW"/>
</dbReference>
<evidence type="ECO:0000256" key="2">
    <source>
        <dbReference type="ARBA" id="ARBA00022670"/>
    </source>
</evidence>
<dbReference type="GO" id="GO:0008235">
    <property type="term" value="F:metalloexopeptidase activity"/>
    <property type="evidence" value="ECO:0007669"/>
    <property type="project" value="InterPro"/>
</dbReference>
<evidence type="ECO:0000256" key="1">
    <source>
        <dbReference type="ARBA" id="ARBA00022438"/>
    </source>
</evidence>